<accession>A0ABP0LV21</accession>
<keyword evidence="3" id="KW-1185">Reference proteome</keyword>
<dbReference type="InterPro" id="IPR036770">
    <property type="entry name" value="Ankyrin_rpt-contain_sf"/>
</dbReference>
<feature type="compositionally biased region" description="Basic and acidic residues" evidence="1">
    <location>
        <begin position="589"/>
        <end position="598"/>
    </location>
</feature>
<dbReference type="Proteomes" id="UP001642484">
    <property type="component" value="Unassembled WGS sequence"/>
</dbReference>
<gene>
    <name evidence="2" type="ORF">CCMP2556_LOCUS22511</name>
</gene>
<organism evidence="2 3">
    <name type="scientific">Durusdinium trenchii</name>
    <dbReference type="NCBI Taxonomy" id="1381693"/>
    <lineage>
        <taxon>Eukaryota</taxon>
        <taxon>Sar</taxon>
        <taxon>Alveolata</taxon>
        <taxon>Dinophyceae</taxon>
        <taxon>Suessiales</taxon>
        <taxon>Symbiodiniaceae</taxon>
        <taxon>Durusdinium</taxon>
    </lineage>
</organism>
<reference evidence="2 3" key="1">
    <citation type="submission" date="2024-02" db="EMBL/GenBank/DDBJ databases">
        <authorList>
            <person name="Chen Y."/>
            <person name="Shah S."/>
            <person name="Dougan E. K."/>
            <person name="Thang M."/>
            <person name="Chan C."/>
        </authorList>
    </citation>
    <scope>NUCLEOTIDE SEQUENCE [LARGE SCALE GENOMIC DNA]</scope>
</reference>
<evidence type="ECO:0000256" key="1">
    <source>
        <dbReference type="SAM" id="MobiDB-lite"/>
    </source>
</evidence>
<sequence length="630" mass="68896">MEPVDGRRGQLAYTTFAWRRVYKPTEAAHGLSGQSHRATELASALRAGETQLALNLWRSWAGGDGEGVDLATELLADGDSPLHALSRLKKFDHSGAELFTLLLRASGPASLRQRNSSGQTFLHAAAGRLNGRILAQALTEAPELAPLFVQKDAAGHSPMSILAKHVFPRGAGAWHEELPALKAHGASGSDVNLEVEDEATGRMESLSCKSSVLRLSPRFSEELRVQTSAATLKVAPECCRSARVVTEVLAMLQSGEPSVELDGRELWQFLSFCVQYQLPADLKHWASERLLRCLKEGAGNAAVVPMLLRGARACGLTMPQRRYVLHCMLTIPEALTSAGHSEKGVQRQAKVLLAALAELECLKPHGHHEHRAAPGTLGECGTKPKRAMDVALEGQRLRSEGPTGPAGPAAYPTLCSVFDEKERVQCTGRRVKSEVALDSRLWAQELGQDVTKPGRVGFPDGSMAVVKGHWSMDTAQVISGELAFTILEDIRLDERMQLEALGQRNMGSPTIGAPSMVFLQARWLELESSFGTQARSPPTEREVRFHLRLNQGVFQAWWGWESFHVLHAEHNRKTKAYAQCTVDGMQSQTRKEVPELHRKSGKKFTGRAAQVVRESHQQTPGGLEFRSGTT</sequence>
<evidence type="ECO:0000313" key="3">
    <source>
        <dbReference type="Proteomes" id="UP001642484"/>
    </source>
</evidence>
<comment type="caution">
    <text evidence="2">The sequence shown here is derived from an EMBL/GenBank/DDBJ whole genome shotgun (WGS) entry which is preliminary data.</text>
</comment>
<dbReference type="Gene3D" id="1.25.40.20">
    <property type="entry name" value="Ankyrin repeat-containing domain"/>
    <property type="match status" value="1"/>
</dbReference>
<protein>
    <submittedName>
        <fullName evidence="2">Uncharacterized protein</fullName>
    </submittedName>
</protein>
<evidence type="ECO:0000313" key="2">
    <source>
        <dbReference type="EMBL" id="CAK9042232.1"/>
    </source>
</evidence>
<name>A0ABP0LV21_9DINO</name>
<feature type="region of interest" description="Disordered" evidence="1">
    <location>
        <begin position="588"/>
        <end position="630"/>
    </location>
</feature>
<proteinExistence type="predicted"/>
<dbReference type="EMBL" id="CAXAMN010014002">
    <property type="protein sequence ID" value="CAK9042232.1"/>
    <property type="molecule type" value="Genomic_DNA"/>
</dbReference>